<dbReference type="EMBL" id="BCWF01000025">
    <property type="protein sequence ID" value="GAT28724.1"/>
    <property type="molecule type" value="Genomic_DNA"/>
</dbReference>
<keyword evidence="1" id="KW-0472">Membrane</keyword>
<dbReference type="Pfam" id="PF14231">
    <property type="entry name" value="GXWXG"/>
    <property type="match status" value="1"/>
</dbReference>
<feature type="transmembrane region" description="Helical" evidence="1">
    <location>
        <begin position="125"/>
        <end position="145"/>
    </location>
</feature>
<sequence length="153" mass="16811">MSTPKSLIAELIFAGRSAADKYISLANALEQLDPAEVDHVYNELEPVDPNALEGEWDMHVIDTGHPAQALAEDVLPLLSTMDFDDDAEKVKQSTKSSSTVLLAIWSSQVIKHQRGVSATWMQVPLPLPMVTGHTMVILVFFISTLPEQKTRAT</sequence>
<protein>
    <submittedName>
        <fullName evidence="3">Similar to An08g08120</fullName>
    </submittedName>
</protein>
<evidence type="ECO:0000313" key="3">
    <source>
        <dbReference type="EMBL" id="GAT28724.1"/>
    </source>
</evidence>
<evidence type="ECO:0000256" key="1">
    <source>
        <dbReference type="SAM" id="Phobius"/>
    </source>
</evidence>
<gene>
    <name evidence="3" type="ORF">RIB2604_02603690</name>
</gene>
<comment type="caution">
    <text evidence="3">The sequence shown here is derived from an EMBL/GenBank/DDBJ whole genome shotgun (WGS) entry which is preliminary data.</text>
</comment>
<dbReference type="AlphaFoldDB" id="A0A146FSA5"/>
<evidence type="ECO:0000313" key="4">
    <source>
        <dbReference type="Proteomes" id="UP000075230"/>
    </source>
</evidence>
<proteinExistence type="predicted"/>
<organism evidence="3 4">
    <name type="scientific">Aspergillus kawachii</name>
    <name type="common">White koji mold</name>
    <name type="synonym">Aspergillus awamori var. kawachi</name>
    <dbReference type="NCBI Taxonomy" id="1069201"/>
    <lineage>
        <taxon>Eukaryota</taxon>
        <taxon>Fungi</taxon>
        <taxon>Dikarya</taxon>
        <taxon>Ascomycota</taxon>
        <taxon>Pezizomycotina</taxon>
        <taxon>Eurotiomycetes</taxon>
        <taxon>Eurotiomycetidae</taxon>
        <taxon>Eurotiales</taxon>
        <taxon>Aspergillaceae</taxon>
        <taxon>Aspergillus</taxon>
        <taxon>Aspergillus subgen. Circumdati</taxon>
    </lineage>
</organism>
<reference evidence="3 4" key="1">
    <citation type="journal article" date="2016" name="DNA Res.">
        <title>Genome sequence of Aspergillus luchuensis NBRC 4314.</title>
        <authorList>
            <person name="Yamada O."/>
            <person name="Machida M."/>
            <person name="Hosoyama A."/>
            <person name="Goto M."/>
            <person name="Takahashi T."/>
            <person name="Futagami T."/>
            <person name="Yamagata Y."/>
            <person name="Takeuchi M."/>
            <person name="Kobayashi T."/>
            <person name="Koike H."/>
            <person name="Abe K."/>
            <person name="Asai K."/>
            <person name="Arita M."/>
            <person name="Fujita N."/>
            <person name="Fukuda K."/>
            <person name="Higa K."/>
            <person name="Horikawa H."/>
            <person name="Ishikawa T."/>
            <person name="Jinno K."/>
            <person name="Kato Y."/>
            <person name="Kirimura K."/>
            <person name="Mizutani O."/>
            <person name="Nakasone K."/>
            <person name="Sano M."/>
            <person name="Shiraishi Y."/>
            <person name="Tsukahara M."/>
            <person name="Gomi K."/>
        </authorList>
    </citation>
    <scope>NUCLEOTIDE SEQUENCE [LARGE SCALE GENOMIC DNA]</scope>
    <source>
        <strain evidence="3 4">RIB 2604</strain>
    </source>
</reference>
<dbReference type="Proteomes" id="UP000075230">
    <property type="component" value="Unassembled WGS sequence"/>
</dbReference>
<dbReference type="InterPro" id="IPR025951">
    <property type="entry name" value="GXWXG_dom"/>
</dbReference>
<reference evidence="4" key="2">
    <citation type="submission" date="2016-02" db="EMBL/GenBank/DDBJ databases">
        <title>Genome sequencing of Aspergillus luchuensis NBRC 4314.</title>
        <authorList>
            <person name="Yamada O."/>
        </authorList>
    </citation>
    <scope>NUCLEOTIDE SEQUENCE [LARGE SCALE GENOMIC DNA]</scope>
    <source>
        <strain evidence="4">RIB 2604</strain>
    </source>
</reference>
<keyword evidence="1" id="KW-0812">Transmembrane</keyword>
<feature type="domain" description="GXWXG" evidence="2">
    <location>
        <begin position="40"/>
        <end position="76"/>
    </location>
</feature>
<dbReference type="Gene3D" id="2.40.128.580">
    <property type="entry name" value="GXWXG domain"/>
    <property type="match status" value="1"/>
</dbReference>
<evidence type="ECO:0000259" key="2">
    <source>
        <dbReference type="Pfam" id="PF14231"/>
    </source>
</evidence>
<keyword evidence="1" id="KW-1133">Transmembrane helix</keyword>
<accession>A0A146FSA5</accession>
<name>A0A146FSA5_ASPKA</name>